<protein>
    <submittedName>
        <fullName evidence="1">Uncharacterized protein</fullName>
    </submittedName>
</protein>
<proteinExistence type="predicted"/>
<reference evidence="2" key="1">
    <citation type="journal article" date="2019" name="Int. J. Syst. Evol. Microbiol.">
        <title>The Global Catalogue of Microorganisms (GCM) 10K type strain sequencing project: providing services to taxonomists for standard genome sequencing and annotation.</title>
        <authorList>
            <consortium name="The Broad Institute Genomics Platform"/>
            <consortium name="The Broad Institute Genome Sequencing Center for Infectious Disease"/>
            <person name="Wu L."/>
            <person name="Ma J."/>
        </authorList>
    </citation>
    <scope>NUCLEOTIDE SEQUENCE [LARGE SCALE GENOMIC DNA]</scope>
    <source>
        <strain evidence="2">KCTC 33849</strain>
    </source>
</reference>
<keyword evidence="2" id="KW-1185">Reference proteome</keyword>
<organism evidence="1 2">
    <name type="scientific">Paenibacillus shunpengii</name>
    <dbReference type="NCBI Taxonomy" id="2054424"/>
    <lineage>
        <taxon>Bacteria</taxon>
        <taxon>Bacillati</taxon>
        <taxon>Bacillota</taxon>
        <taxon>Bacilli</taxon>
        <taxon>Bacillales</taxon>
        <taxon>Paenibacillaceae</taxon>
        <taxon>Paenibacillus</taxon>
    </lineage>
</organism>
<dbReference type="RefSeq" id="WP_256209764.1">
    <property type="nucleotide sequence ID" value="NZ_JBHUMJ010000004.1"/>
</dbReference>
<sequence length="41" mass="4971">MSNYANRMEYRSLHMNMLTNALFCHEYKPGERCSLGFLYFM</sequence>
<comment type="caution">
    <text evidence="1">The sequence shown here is derived from an EMBL/GenBank/DDBJ whole genome shotgun (WGS) entry which is preliminary data.</text>
</comment>
<gene>
    <name evidence="1" type="ORF">ACFSVM_17210</name>
</gene>
<evidence type="ECO:0000313" key="1">
    <source>
        <dbReference type="EMBL" id="MFD2702206.1"/>
    </source>
</evidence>
<dbReference type="EMBL" id="JBHUMJ010000004">
    <property type="protein sequence ID" value="MFD2702206.1"/>
    <property type="molecule type" value="Genomic_DNA"/>
</dbReference>
<accession>A0ABW5SRI0</accession>
<dbReference type="Proteomes" id="UP001597540">
    <property type="component" value="Unassembled WGS sequence"/>
</dbReference>
<name>A0ABW5SRI0_9BACL</name>
<evidence type="ECO:0000313" key="2">
    <source>
        <dbReference type="Proteomes" id="UP001597540"/>
    </source>
</evidence>